<evidence type="ECO:0000256" key="1">
    <source>
        <dbReference type="ARBA" id="ARBA00022553"/>
    </source>
</evidence>
<dbReference type="SUPFAM" id="SSF46894">
    <property type="entry name" value="C-terminal effector domain of the bipartite response regulators"/>
    <property type="match status" value="1"/>
</dbReference>
<name>A0ABV9LKN4_9ACTN</name>
<evidence type="ECO:0000256" key="3">
    <source>
        <dbReference type="ARBA" id="ARBA00023125"/>
    </source>
</evidence>
<dbReference type="Proteomes" id="UP001596025">
    <property type="component" value="Unassembled WGS sequence"/>
</dbReference>
<dbReference type="InterPro" id="IPR000792">
    <property type="entry name" value="Tscrpt_reg_LuxR_C"/>
</dbReference>
<dbReference type="RefSeq" id="WP_387990301.1">
    <property type="nucleotide sequence ID" value="NZ_JBHSGR010000016.1"/>
</dbReference>
<dbReference type="InterPro" id="IPR001789">
    <property type="entry name" value="Sig_transdc_resp-reg_receiver"/>
</dbReference>
<gene>
    <name evidence="8" type="ORF">ACFO3M_15115</name>
</gene>
<keyword evidence="9" id="KW-1185">Reference proteome</keyword>
<dbReference type="CDD" id="cd06170">
    <property type="entry name" value="LuxR_C_like"/>
    <property type="match status" value="1"/>
</dbReference>
<sequence length="209" mass="22483">MIRVLVVDDQRLVREGLTALLELVEDLELVGVAEHGAQALDQVAEQQPDVVLMDLRMPVMDGVEATRRIRRDHPDVEVVVLTTHADDDSVLAALRAGARGYLTKDAGMAEIARAVAAADAGQALLDPQVQARLLQGLAGERRPGGPLTDRETEVLALIAGGLSNTEIAARLVVSEATVKTHINRVFAKTGARDRAQAVRWAYRHGVAQP</sequence>
<feature type="domain" description="Response regulatory" evidence="7">
    <location>
        <begin position="3"/>
        <end position="119"/>
    </location>
</feature>
<dbReference type="InterPro" id="IPR011006">
    <property type="entry name" value="CheY-like_superfamily"/>
</dbReference>
<evidence type="ECO:0000259" key="6">
    <source>
        <dbReference type="PROSITE" id="PS50043"/>
    </source>
</evidence>
<evidence type="ECO:0000256" key="5">
    <source>
        <dbReference type="PROSITE-ProRule" id="PRU00169"/>
    </source>
</evidence>
<accession>A0ABV9LKN4</accession>
<keyword evidence="1 5" id="KW-0597">Phosphoprotein</keyword>
<dbReference type="SMART" id="SM00448">
    <property type="entry name" value="REC"/>
    <property type="match status" value="1"/>
</dbReference>
<proteinExistence type="predicted"/>
<dbReference type="Pfam" id="PF00196">
    <property type="entry name" value="GerE"/>
    <property type="match status" value="1"/>
</dbReference>
<dbReference type="PANTHER" id="PTHR43214:SF24">
    <property type="entry name" value="TRANSCRIPTIONAL REGULATORY PROTEIN NARL-RELATED"/>
    <property type="match status" value="1"/>
</dbReference>
<evidence type="ECO:0000313" key="9">
    <source>
        <dbReference type="Proteomes" id="UP001596025"/>
    </source>
</evidence>
<dbReference type="InterPro" id="IPR016032">
    <property type="entry name" value="Sig_transdc_resp-reg_C-effctor"/>
</dbReference>
<dbReference type="PANTHER" id="PTHR43214">
    <property type="entry name" value="TWO-COMPONENT RESPONSE REGULATOR"/>
    <property type="match status" value="1"/>
</dbReference>
<protein>
    <submittedName>
        <fullName evidence="8">Response regulator</fullName>
    </submittedName>
</protein>
<comment type="caution">
    <text evidence="8">The sequence shown here is derived from an EMBL/GenBank/DDBJ whole genome shotgun (WGS) entry which is preliminary data.</text>
</comment>
<keyword evidence="3" id="KW-0238">DNA-binding</keyword>
<dbReference type="InterPro" id="IPR058245">
    <property type="entry name" value="NreC/VraR/RcsB-like_REC"/>
</dbReference>
<dbReference type="SUPFAM" id="SSF52172">
    <property type="entry name" value="CheY-like"/>
    <property type="match status" value="1"/>
</dbReference>
<evidence type="ECO:0000256" key="4">
    <source>
        <dbReference type="ARBA" id="ARBA00023163"/>
    </source>
</evidence>
<feature type="modified residue" description="4-aspartylphosphate" evidence="5">
    <location>
        <position position="54"/>
    </location>
</feature>
<keyword evidence="2" id="KW-0805">Transcription regulation</keyword>
<organism evidence="8 9">
    <name type="scientific">Geodermatophilus arenarius</name>
    <dbReference type="NCBI Taxonomy" id="1137990"/>
    <lineage>
        <taxon>Bacteria</taxon>
        <taxon>Bacillati</taxon>
        <taxon>Actinomycetota</taxon>
        <taxon>Actinomycetes</taxon>
        <taxon>Geodermatophilales</taxon>
        <taxon>Geodermatophilaceae</taxon>
        <taxon>Geodermatophilus</taxon>
    </lineage>
</organism>
<dbReference type="CDD" id="cd17535">
    <property type="entry name" value="REC_NarL-like"/>
    <property type="match status" value="1"/>
</dbReference>
<evidence type="ECO:0000313" key="8">
    <source>
        <dbReference type="EMBL" id="MFC4694728.1"/>
    </source>
</evidence>
<dbReference type="Gene3D" id="3.40.50.2300">
    <property type="match status" value="1"/>
</dbReference>
<dbReference type="PRINTS" id="PR00038">
    <property type="entry name" value="HTHLUXR"/>
</dbReference>
<reference evidence="9" key="1">
    <citation type="journal article" date="2019" name="Int. J. Syst. Evol. Microbiol.">
        <title>The Global Catalogue of Microorganisms (GCM) 10K type strain sequencing project: providing services to taxonomists for standard genome sequencing and annotation.</title>
        <authorList>
            <consortium name="The Broad Institute Genomics Platform"/>
            <consortium name="The Broad Institute Genome Sequencing Center for Infectious Disease"/>
            <person name="Wu L."/>
            <person name="Ma J."/>
        </authorList>
    </citation>
    <scope>NUCLEOTIDE SEQUENCE [LARGE SCALE GENOMIC DNA]</scope>
    <source>
        <strain evidence="9">CCUG 62763</strain>
    </source>
</reference>
<evidence type="ECO:0000256" key="2">
    <source>
        <dbReference type="ARBA" id="ARBA00023015"/>
    </source>
</evidence>
<dbReference type="PROSITE" id="PS00622">
    <property type="entry name" value="HTH_LUXR_1"/>
    <property type="match status" value="1"/>
</dbReference>
<keyword evidence="4" id="KW-0804">Transcription</keyword>
<dbReference type="SMART" id="SM00421">
    <property type="entry name" value="HTH_LUXR"/>
    <property type="match status" value="1"/>
</dbReference>
<dbReference type="EMBL" id="JBHSGR010000016">
    <property type="protein sequence ID" value="MFC4694728.1"/>
    <property type="molecule type" value="Genomic_DNA"/>
</dbReference>
<dbReference type="PROSITE" id="PS50043">
    <property type="entry name" value="HTH_LUXR_2"/>
    <property type="match status" value="1"/>
</dbReference>
<dbReference type="PROSITE" id="PS50110">
    <property type="entry name" value="RESPONSE_REGULATORY"/>
    <property type="match status" value="1"/>
</dbReference>
<dbReference type="InterPro" id="IPR039420">
    <property type="entry name" value="WalR-like"/>
</dbReference>
<evidence type="ECO:0000259" key="7">
    <source>
        <dbReference type="PROSITE" id="PS50110"/>
    </source>
</evidence>
<dbReference type="Pfam" id="PF00072">
    <property type="entry name" value="Response_reg"/>
    <property type="match status" value="1"/>
</dbReference>
<feature type="domain" description="HTH luxR-type" evidence="6">
    <location>
        <begin position="140"/>
        <end position="205"/>
    </location>
</feature>